<sequence>MVKAVPAPRRHYEQAFNDFLERPESSDRDLIASILLDAVEQSFQCDQEARHWLGGIYAQSLLMLLDINPEAALEHLNFKWARIDRRLQ</sequence>
<reference evidence="1 2" key="1">
    <citation type="submission" date="2016-07" db="EMBL/GenBank/DDBJ databases">
        <title>Draft genome of a psychrotolerant acidophile Acidithiobacillus ferrivorans strain YL15.</title>
        <authorList>
            <person name="Peng T."/>
            <person name="Ma L."/>
            <person name="Nan M."/>
            <person name="An N."/>
            <person name="Wang M."/>
            <person name="Qiu G."/>
            <person name="Zeng W."/>
        </authorList>
    </citation>
    <scope>NUCLEOTIDE SEQUENCE [LARGE SCALE GENOMIC DNA]</scope>
    <source>
        <strain evidence="1 2">YL15</strain>
    </source>
</reference>
<evidence type="ECO:0000313" key="2">
    <source>
        <dbReference type="Proteomes" id="UP000093129"/>
    </source>
</evidence>
<comment type="caution">
    <text evidence="1">The sequence shown here is derived from an EMBL/GenBank/DDBJ whole genome shotgun (WGS) entry which is preliminary data.</text>
</comment>
<evidence type="ECO:0000313" key="1">
    <source>
        <dbReference type="EMBL" id="OCB03427.1"/>
    </source>
</evidence>
<organism evidence="1 2">
    <name type="scientific">Acidithiobacillus ferrivorans</name>
    <dbReference type="NCBI Taxonomy" id="160808"/>
    <lineage>
        <taxon>Bacteria</taxon>
        <taxon>Pseudomonadati</taxon>
        <taxon>Pseudomonadota</taxon>
        <taxon>Acidithiobacillia</taxon>
        <taxon>Acidithiobacillales</taxon>
        <taxon>Acidithiobacillaceae</taxon>
        <taxon>Acidithiobacillus</taxon>
    </lineage>
</organism>
<name>A0A1B9C0D6_9PROT</name>
<accession>A0A1B9C0D6</accession>
<dbReference type="EMBL" id="MASQ01000067">
    <property type="protein sequence ID" value="OCB03427.1"/>
    <property type="molecule type" value="Genomic_DNA"/>
</dbReference>
<proteinExistence type="predicted"/>
<protein>
    <submittedName>
        <fullName evidence="1">Uncharacterized protein</fullName>
    </submittedName>
</protein>
<dbReference type="Proteomes" id="UP000093129">
    <property type="component" value="Unassembled WGS sequence"/>
</dbReference>
<dbReference type="AlphaFoldDB" id="A0A1B9C0D6"/>
<gene>
    <name evidence="1" type="ORF">BBC27_08045</name>
</gene>